<organism evidence="2 3">
    <name type="scientific">Batillaria attramentaria</name>
    <dbReference type="NCBI Taxonomy" id="370345"/>
    <lineage>
        <taxon>Eukaryota</taxon>
        <taxon>Metazoa</taxon>
        <taxon>Spiralia</taxon>
        <taxon>Lophotrochozoa</taxon>
        <taxon>Mollusca</taxon>
        <taxon>Gastropoda</taxon>
        <taxon>Caenogastropoda</taxon>
        <taxon>Sorbeoconcha</taxon>
        <taxon>Cerithioidea</taxon>
        <taxon>Batillariidae</taxon>
        <taxon>Batillaria</taxon>
    </lineage>
</organism>
<accession>A0ABD0KEE9</accession>
<protein>
    <submittedName>
        <fullName evidence="2">Uncharacterized protein</fullName>
    </submittedName>
</protein>
<comment type="caution">
    <text evidence="2">The sequence shown here is derived from an EMBL/GenBank/DDBJ whole genome shotgun (WGS) entry which is preliminary data.</text>
</comment>
<evidence type="ECO:0000313" key="3">
    <source>
        <dbReference type="Proteomes" id="UP001519460"/>
    </source>
</evidence>
<feature type="compositionally biased region" description="Polar residues" evidence="1">
    <location>
        <begin position="208"/>
        <end position="217"/>
    </location>
</feature>
<evidence type="ECO:0000256" key="1">
    <source>
        <dbReference type="SAM" id="MobiDB-lite"/>
    </source>
</evidence>
<feature type="region of interest" description="Disordered" evidence="1">
    <location>
        <begin position="353"/>
        <end position="384"/>
    </location>
</feature>
<feature type="compositionally biased region" description="Acidic residues" evidence="1">
    <location>
        <begin position="172"/>
        <end position="182"/>
    </location>
</feature>
<dbReference type="PANTHER" id="PTHR28457:SF1">
    <property type="entry name" value="CILIA- AND FLAGELLA-ASSOCIATED PROTEIN 119"/>
    <property type="match status" value="1"/>
</dbReference>
<proteinExistence type="predicted"/>
<gene>
    <name evidence="2" type="ORF">BaRGS_00023335</name>
</gene>
<feature type="compositionally biased region" description="Low complexity" evidence="1">
    <location>
        <begin position="183"/>
        <end position="200"/>
    </location>
</feature>
<dbReference type="PANTHER" id="PTHR28457">
    <property type="entry name" value="COILED-COIL DOMAIN-CONTAINING PROTEIN 189"/>
    <property type="match status" value="1"/>
</dbReference>
<feature type="region of interest" description="Disordered" evidence="1">
    <location>
        <begin position="168"/>
        <end position="328"/>
    </location>
</feature>
<name>A0ABD0KEE9_9CAEN</name>
<sequence length="384" mass="42773">PREHKAKVVVWADLTVDDIDRLNESLNVDHNKQVLADIFRLDAWQKDLKQAIVMDMYYYSLQFARDNNFTREKTSAVFSIIKKTHEVAMETPFGNLEHTFKFFKELLLCHAVNRPPHSIELFSADEVRKITEYVINTYFRHFKMYKYAFTPLVRLDLTINYLGVPVSPEPTEAGDADEETTQDADTVTVDDAGEPAPLEGEAAEEQSSDTGENTAGNRSGEGNRPGENTAGNRSGEGNRPGENTAGNRSGEGNRPGENTAGNRSGEGNRPGETRQGIGQEKGIAQGKTRQGIGQEKGIAQGKTRQGIGQEKGIAQGKTRQGTEESEARKELRAMIQNYLTEEIKRVKVTVEEQLRTTEDTLAKKIDATEDKKKSPRKDSAKKKK</sequence>
<keyword evidence="3" id="KW-1185">Reference proteome</keyword>
<dbReference type="AlphaFoldDB" id="A0ABD0KEE9"/>
<evidence type="ECO:0000313" key="2">
    <source>
        <dbReference type="EMBL" id="KAK7485387.1"/>
    </source>
</evidence>
<feature type="compositionally biased region" description="Basic and acidic residues" evidence="1">
    <location>
        <begin position="353"/>
        <end position="378"/>
    </location>
</feature>
<dbReference type="Pfam" id="PF14769">
    <property type="entry name" value="CLAMP"/>
    <property type="match status" value="1"/>
</dbReference>
<reference evidence="2 3" key="1">
    <citation type="journal article" date="2023" name="Sci. Data">
        <title>Genome assembly of the Korean intertidal mud-creeper Batillaria attramentaria.</title>
        <authorList>
            <person name="Patra A.K."/>
            <person name="Ho P.T."/>
            <person name="Jun S."/>
            <person name="Lee S.J."/>
            <person name="Kim Y."/>
            <person name="Won Y.J."/>
        </authorList>
    </citation>
    <scope>NUCLEOTIDE SEQUENCE [LARGE SCALE GENOMIC DNA]</scope>
    <source>
        <strain evidence="2">Wonlab-2016</strain>
    </source>
</reference>
<dbReference type="Proteomes" id="UP001519460">
    <property type="component" value="Unassembled WGS sequence"/>
</dbReference>
<feature type="non-terminal residue" evidence="2">
    <location>
        <position position="1"/>
    </location>
</feature>
<dbReference type="EMBL" id="JACVVK020000195">
    <property type="protein sequence ID" value="KAK7485387.1"/>
    <property type="molecule type" value="Genomic_DNA"/>
</dbReference>
<dbReference type="InterPro" id="IPR032727">
    <property type="entry name" value="CLAMP"/>
</dbReference>